<gene>
    <name evidence="2" type="ORF">E3W66_00430</name>
</gene>
<reference evidence="2 3" key="1">
    <citation type="submission" date="2019-03" db="EMBL/GenBank/DDBJ databases">
        <title>Draft genome of Gammaproteobacteria bacterium LSUCC0057, a member of the SAR92 clade.</title>
        <authorList>
            <person name="Lanclos V.C."/>
            <person name="Doiron C."/>
            <person name="Henson M.W."/>
            <person name="Thrash J.C."/>
        </authorList>
    </citation>
    <scope>NUCLEOTIDE SEQUENCE [LARGE SCALE GENOMIC DNA]</scope>
    <source>
        <strain evidence="2 3">LSUCC0057</strain>
    </source>
</reference>
<dbReference type="OrthoDB" id="7056690at2"/>
<evidence type="ECO:0008006" key="4">
    <source>
        <dbReference type="Google" id="ProtNLM"/>
    </source>
</evidence>
<feature type="signal peptide" evidence="1">
    <location>
        <begin position="1"/>
        <end position="37"/>
    </location>
</feature>
<proteinExistence type="predicted"/>
<organism evidence="2 3">
    <name type="scientific">Gammaproteobacteria bacterium LSUCC0057</name>
    <dbReference type="NCBI Taxonomy" id="2559237"/>
    <lineage>
        <taxon>Bacteria</taxon>
        <taxon>Pseudomonadati</taxon>
        <taxon>Pseudomonadota</taxon>
        <taxon>Gammaproteobacteria</taxon>
        <taxon>Cellvibrionales</taxon>
        <taxon>Porticoccaceae</taxon>
        <taxon>SAR92 clade</taxon>
    </lineage>
</organism>
<name>A0A4Y8UMF4_9GAMM</name>
<keyword evidence="3" id="KW-1185">Reference proteome</keyword>
<dbReference type="Proteomes" id="UP000298133">
    <property type="component" value="Unassembled WGS sequence"/>
</dbReference>
<accession>A0A4Y8UMF4</accession>
<dbReference type="AlphaFoldDB" id="A0A4Y8UMF4"/>
<evidence type="ECO:0000313" key="3">
    <source>
        <dbReference type="Proteomes" id="UP000298133"/>
    </source>
</evidence>
<feature type="chain" id="PRO_5021433664" description="DUF4136 domain-containing protein" evidence="1">
    <location>
        <begin position="38"/>
        <end position="210"/>
    </location>
</feature>
<evidence type="ECO:0000256" key="1">
    <source>
        <dbReference type="SAM" id="SignalP"/>
    </source>
</evidence>
<evidence type="ECO:0000313" key="2">
    <source>
        <dbReference type="EMBL" id="TFH68463.1"/>
    </source>
</evidence>
<sequence length="210" mass="23505">MTCQPPTRKRNAAHRYAALLLSALLLYGCASSSQITATTVLPPAVTAPHPGSALLWLDEEFRSANSRPNAHTSIALGAAQSAAFSQIFTAMLAELTVVAERPEQLAPGQLLIRPRLREVQVAAPSETYLNVYEVWFKYSLQFYDDQLQLLDEWFMPAYGKTPDNFMLARSSAIERATDTALRDVGAKLLIDFHRIPALEQWLYQQREQQP</sequence>
<dbReference type="EMBL" id="SPIA01000001">
    <property type="protein sequence ID" value="TFH68463.1"/>
    <property type="molecule type" value="Genomic_DNA"/>
</dbReference>
<comment type="caution">
    <text evidence="2">The sequence shown here is derived from an EMBL/GenBank/DDBJ whole genome shotgun (WGS) entry which is preliminary data.</text>
</comment>
<keyword evidence="1" id="KW-0732">Signal</keyword>
<protein>
    <recommendedName>
        <fullName evidence="4">DUF4136 domain-containing protein</fullName>
    </recommendedName>
</protein>